<evidence type="ECO:0000256" key="1">
    <source>
        <dbReference type="ARBA" id="ARBA00022723"/>
    </source>
</evidence>
<dbReference type="EMBL" id="JAZHXJ010000329">
    <property type="protein sequence ID" value="KAL1864493.1"/>
    <property type="molecule type" value="Genomic_DNA"/>
</dbReference>
<dbReference type="CDD" id="cd00067">
    <property type="entry name" value="GAL4"/>
    <property type="match status" value="1"/>
</dbReference>
<evidence type="ECO:0000256" key="3">
    <source>
        <dbReference type="ARBA" id="ARBA00023163"/>
    </source>
</evidence>
<feature type="region of interest" description="Disordered" evidence="5">
    <location>
        <begin position="654"/>
        <end position="674"/>
    </location>
</feature>
<feature type="compositionally biased region" description="Low complexity" evidence="5">
    <location>
        <begin position="654"/>
        <end position="667"/>
    </location>
</feature>
<reference evidence="7 8" key="1">
    <citation type="journal article" date="2024" name="Commun. Biol.">
        <title>Comparative genomic analysis of thermophilic fungi reveals convergent evolutionary adaptations and gene losses.</title>
        <authorList>
            <person name="Steindorff A.S."/>
            <person name="Aguilar-Pontes M.V."/>
            <person name="Robinson A.J."/>
            <person name="Andreopoulos B."/>
            <person name="LaButti K."/>
            <person name="Kuo A."/>
            <person name="Mondo S."/>
            <person name="Riley R."/>
            <person name="Otillar R."/>
            <person name="Haridas S."/>
            <person name="Lipzen A."/>
            <person name="Grimwood J."/>
            <person name="Schmutz J."/>
            <person name="Clum A."/>
            <person name="Reid I.D."/>
            <person name="Moisan M.C."/>
            <person name="Butler G."/>
            <person name="Nguyen T.T.M."/>
            <person name="Dewar K."/>
            <person name="Conant G."/>
            <person name="Drula E."/>
            <person name="Henrissat B."/>
            <person name="Hansel C."/>
            <person name="Singer S."/>
            <person name="Hutchinson M.I."/>
            <person name="de Vries R.P."/>
            <person name="Natvig D.O."/>
            <person name="Powell A.J."/>
            <person name="Tsang A."/>
            <person name="Grigoriev I.V."/>
        </authorList>
    </citation>
    <scope>NUCLEOTIDE SEQUENCE [LARGE SCALE GENOMIC DNA]</scope>
    <source>
        <strain evidence="7 8">ATCC 24622</strain>
    </source>
</reference>
<dbReference type="Proteomes" id="UP001586593">
    <property type="component" value="Unassembled WGS sequence"/>
</dbReference>
<feature type="region of interest" description="Disordered" evidence="5">
    <location>
        <begin position="95"/>
        <end position="120"/>
    </location>
</feature>
<dbReference type="PROSITE" id="PS50048">
    <property type="entry name" value="ZN2_CY6_FUNGAL_2"/>
    <property type="match status" value="1"/>
</dbReference>
<dbReference type="SMART" id="SM00906">
    <property type="entry name" value="Fungal_trans"/>
    <property type="match status" value="1"/>
</dbReference>
<evidence type="ECO:0000256" key="2">
    <source>
        <dbReference type="ARBA" id="ARBA00023015"/>
    </source>
</evidence>
<dbReference type="PROSITE" id="PS00463">
    <property type="entry name" value="ZN2_CY6_FUNGAL_1"/>
    <property type="match status" value="1"/>
</dbReference>
<accession>A0ABR3WLP2</accession>
<keyword evidence="1" id="KW-0479">Metal-binding</keyword>
<evidence type="ECO:0000256" key="4">
    <source>
        <dbReference type="ARBA" id="ARBA00023242"/>
    </source>
</evidence>
<dbReference type="CDD" id="cd12148">
    <property type="entry name" value="fungal_TF_MHR"/>
    <property type="match status" value="1"/>
</dbReference>
<evidence type="ECO:0000313" key="8">
    <source>
        <dbReference type="Proteomes" id="UP001586593"/>
    </source>
</evidence>
<evidence type="ECO:0000256" key="5">
    <source>
        <dbReference type="SAM" id="MobiDB-lite"/>
    </source>
</evidence>
<feature type="domain" description="Zn(2)-C6 fungal-type" evidence="6">
    <location>
        <begin position="23"/>
        <end position="56"/>
    </location>
</feature>
<gene>
    <name evidence="7" type="ORF">VTK73DRAFT_5864</name>
</gene>
<comment type="caution">
    <text evidence="7">The sequence shown here is derived from an EMBL/GenBank/DDBJ whole genome shotgun (WGS) entry which is preliminary data.</text>
</comment>
<dbReference type="Gene3D" id="4.10.240.10">
    <property type="entry name" value="Zn(2)-C6 fungal-type DNA-binding domain"/>
    <property type="match status" value="1"/>
</dbReference>
<dbReference type="PANTHER" id="PTHR47840">
    <property type="entry name" value="ZN(II)2CYS6 TRANSCRIPTION FACTOR (EUROFUNG)-RELATED"/>
    <property type="match status" value="1"/>
</dbReference>
<protein>
    <recommendedName>
        <fullName evidence="6">Zn(2)-C6 fungal-type domain-containing protein</fullName>
    </recommendedName>
</protein>
<feature type="region of interest" description="Disordered" evidence="5">
    <location>
        <begin position="149"/>
        <end position="168"/>
    </location>
</feature>
<dbReference type="SUPFAM" id="SSF57701">
    <property type="entry name" value="Zn2/Cys6 DNA-binding domain"/>
    <property type="match status" value="1"/>
</dbReference>
<keyword evidence="8" id="KW-1185">Reference proteome</keyword>
<evidence type="ECO:0000313" key="7">
    <source>
        <dbReference type="EMBL" id="KAL1864493.1"/>
    </source>
</evidence>
<dbReference type="Pfam" id="PF00172">
    <property type="entry name" value="Zn_clus"/>
    <property type="match status" value="1"/>
</dbReference>
<dbReference type="PANTHER" id="PTHR47840:SF1">
    <property type="entry name" value="ZN(II)2CYS6 TRANSCRIPTION FACTOR (EUROFUNG)"/>
    <property type="match status" value="1"/>
</dbReference>
<dbReference type="InterPro" id="IPR007219">
    <property type="entry name" value="XnlR_reg_dom"/>
</dbReference>
<name>A0ABR3WLP2_9PEZI</name>
<keyword evidence="3" id="KW-0804">Transcription</keyword>
<feature type="compositionally biased region" description="Low complexity" evidence="5">
    <location>
        <begin position="100"/>
        <end position="111"/>
    </location>
</feature>
<keyword evidence="4" id="KW-0539">Nucleus</keyword>
<dbReference type="InterPro" id="IPR001138">
    <property type="entry name" value="Zn2Cys6_DnaBD"/>
</dbReference>
<organism evidence="7 8">
    <name type="scientific">Phialemonium thermophilum</name>
    <dbReference type="NCBI Taxonomy" id="223376"/>
    <lineage>
        <taxon>Eukaryota</taxon>
        <taxon>Fungi</taxon>
        <taxon>Dikarya</taxon>
        <taxon>Ascomycota</taxon>
        <taxon>Pezizomycotina</taxon>
        <taxon>Sordariomycetes</taxon>
        <taxon>Sordariomycetidae</taxon>
        <taxon>Cephalothecales</taxon>
        <taxon>Cephalothecaceae</taxon>
        <taxon>Phialemonium</taxon>
    </lineage>
</organism>
<evidence type="ECO:0000259" key="6">
    <source>
        <dbReference type="PROSITE" id="PS50048"/>
    </source>
</evidence>
<dbReference type="SMART" id="SM00066">
    <property type="entry name" value="GAL4"/>
    <property type="match status" value="1"/>
</dbReference>
<keyword evidence="2" id="KW-0805">Transcription regulation</keyword>
<proteinExistence type="predicted"/>
<dbReference type="InterPro" id="IPR036864">
    <property type="entry name" value="Zn2-C6_fun-type_DNA-bd_sf"/>
</dbReference>
<sequence>MSQSSHRSDAALGRRKVRKGTHSCWECRRRKIRCQYGPGESNVCIPCQERGSMCRSQEFADESVRTQRQHDRGLAQRLGRLEQLMVRLVDSVMPDARKGLSPSSDASSPLPHGGGASDMLTARPMVHNLEDGLLRPDESTSVGLLGIRNLDENRPQPPPEMLTPESDRTSQSLNRGIQAWMGPPAHERVCRSLYALFPSPHDVAVIAQETTTPYYLTALFHTHREMSEGKGDTPHTVSVIPPVESHPSVLARRLLQLSICMQHLSTEFDVGKLDTRYDIPQLMSTIIATVTNLVTSNDELVGTAEGLQSLVLQGYWHANAGNLRKAWLCYRRAISLGQLMGIDRPPGSSPPRALKFADDASDPDTRARPDVLWYCINSFDRSMSLLLNLPAGTTDVSFATPDAMKHDTDLERLQKLQTAITTRIIDRNAQIHSPQAYAMTQSIDYELETAARTMPSEWWADWAAPDMAHLAQSEPCRVFDTIMLQIRHYDLLILLHLPYMLRNPVESRYDYSKTTCVRSSRNVLQRFIEFRKRYSWAFSCRHIDYSALVAAMTLLVSYLRQHQNACQPEPSLEQRTADAQLLETARQCMQNVAQQSNDKLAQESAEMVEQLRPIMDSINATLGAGVTPCNASVFKCLHLNIPYLGSVNIHPSVSGLSSSSVTGTGFSADEDATPQASIAEASVPGMPQSVPSQHMQPGPSMTTTNGGVVPPDSSHLGVQSPPMQAVAPQDLTLNGMFMEFDPQMENDALELPLMAEAEDWVFQGVDTTYWSLLNANVMDPGV</sequence>